<protein>
    <submittedName>
        <fullName evidence="1">Uncharacterized protein</fullName>
    </submittedName>
</protein>
<gene>
    <name evidence="1" type="ORF">UCDDA912_g01300</name>
</gene>
<reference evidence="1 2" key="2">
    <citation type="submission" date="2015-05" db="EMBL/GenBank/DDBJ databases">
        <authorList>
            <person name="Morales-Cruz A."/>
            <person name="Amrine K.C."/>
            <person name="Cantu D."/>
        </authorList>
    </citation>
    <scope>NUCLEOTIDE SEQUENCE [LARGE SCALE GENOMIC DNA]</scope>
    <source>
        <strain evidence="1">DA912</strain>
    </source>
</reference>
<dbReference type="AlphaFoldDB" id="A0A0G2FWW7"/>
<keyword evidence="2" id="KW-1185">Reference proteome</keyword>
<dbReference type="EMBL" id="LCUC01000050">
    <property type="protein sequence ID" value="KKY38687.1"/>
    <property type="molecule type" value="Genomic_DNA"/>
</dbReference>
<accession>A0A0G2FWW7</accession>
<name>A0A0G2FWW7_9PEZI</name>
<organism evidence="1 2">
    <name type="scientific">Diaporthe ampelina</name>
    <dbReference type="NCBI Taxonomy" id="1214573"/>
    <lineage>
        <taxon>Eukaryota</taxon>
        <taxon>Fungi</taxon>
        <taxon>Dikarya</taxon>
        <taxon>Ascomycota</taxon>
        <taxon>Pezizomycotina</taxon>
        <taxon>Sordariomycetes</taxon>
        <taxon>Sordariomycetidae</taxon>
        <taxon>Diaporthales</taxon>
        <taxon>Diaporthaceae</taxon>
        <taxon>Diaporthe</taxon>
    </lineage>
</organism>
<proteinExistence type="predicted"/>
<dbReference type="Proteomes" id="UP000034680">
    <property type="component" value="Unassembled WGS sequence"/>
</dbReference>
<comment type="caution">
    <text evidence="1">The sequence shown here is derived from an EMBL/GenBank/DDBJ whole genome shotgun (WGS) entry which is preliminary data.</text>
</comment>
<reference evidence="1 2" key="1">
    <citation type="submission" date="2015-05" db="EMBL/GenBank/DDBJ databases">
        <title>Distinctive expansion of gene families associated with plant cell wall degradation and secondary metabolism in the genomes of grapevine trunk pathogens.</title>
        <authorList>
            <person name="Lawrence D.P."/>
            <person name="Travadon R."/>
            <person name="Rolshausen P.E."/>
            <person name="Baumgartner K."/>
        </authorList>
    </citation>
    <scope>NUCLEOTIDE SEQUENCE [LARGE SCALE GENOMIC DNA]</scope>
    <source>
        <strain evidence="1">DA912</strain>
    </source>
</reference>
<evidence type="ECO:0000313" key="2">
    <source>
        <dbReference type="Proteomes" id="UP000034680"/>
    </source>
</evidence>
<evidence type="ECO:0000313" key="1">
    <source>
        <dbReference type="EMBL" id="KKY38687.1"/>
    </source>
</evidence>
<sequence>MAGTYDDKELVVHRSGTANPHRTAKPMKRLATYSPSAYEPVPVCYGDILYRVVHGPVDRTNGILKQLRKALQPCRTEQIPLQPGEAPPPLELVLERCLFNLANASEQIQAALSAVTKDVSNNAVPKVATHEFAAIRTHHLGRWYAKALALEAERFRIQSYLGIVAENTQKARRIIGYHHVKSVTRSLAVQKADVTKAIYQYRREFEAAVYAMVCELKAARLAQQWHKAWTLERKLASTATTFLPSRPLIITCRFLSDRDDAGVTEISMSRLAEWNDSYEELYKEDVYIRKRMNLVKSYWKVFSNTVHEKPWQGEAVTFTARSPTSDAKEVIVIRHDQSSPPSLLWPRAWGQLQIRRPLLD</sequence>
<dbReference type="OrthoDB" id="5243037at2759"/>